<dbReference type="SUPFAM" id="SSF56300">
    <property type="entry name" value="Metallo-dependent phosphatases"/>
    <property type="match status" value="1"/>
</dbReference>
<evidence type="ECO:0000313" key="5">
    <source>
        <dbReference type="EMBL" id="MBP2257083.1"/>
    </source>
</evidence>
<keyword evidence="2" id="KW-0547">Nucleotide-binding</keyword>
<comment type="caution">
    <text evidence="5">The sequence shown here is derived from an EMBL/GenBank/DDBJ whole genome shotgun (WGS) entry which is preliminary data.</text>
</comment>
<dbReference type="PANTHER" id="PTHR11575">
    <property type="entry name" value="5'-NUCLEOTIDASE-RELATED"/>
    <property type="match status" value="1"/>
</dbReference>
<evidence type="ECO:0000313" key="6">
    <source>
        <dbReference type="Proteomes" id="UP001519294"/>
    </source>
</evidence>
<dbReference type="InterPro" id="IPR029052">
    <property type="entry name" value="Metallo-depent_PP-like"/>
</dbReference>
<reference evidence="5 6" key="1">
    <citation type="submission" date="2021-03" db="EMBL/GenBank/DDBJ databases">
        <title>Genomic Encyclopedia of Type Strains, Phase IV (KMG-IV): sequencing the most valuable type-strain genomes for metagenomic binning, comparative biology and taxonomic classification.</title>
        <authorList>
            <person name="Goeker M."/>
        </authorList>
    </citation>
    <scope>NUCLEOTIDE SEQUENCE [LARGE SCALE GENOMIC DNA]</scope>
    <source>
        <strain evidence="5 6">DSM 25790</strain>
    </source>
</reference>
<dbReference type="GO" id="GO:0008254">
    <property type="term" value="F:3'-nucleotidase activity"/>
    <property type="evidence" value="ECO:0007669"/>
    <property type="project" value="UniProtKB-EC"/>
</dbReference>
<keyword evidence="2 5" id="KW-0378">Hydrolase</keyword>
<protein>
    <submittedName>
        <fullName evidence="5">2',3'-cyclic-nucleotide 2'-phosphodiesterase/3'-nucleotidase</fullName>
        <ecNumber evidence="5">3.1.3.6</ecNumber>
        <ecNumber evidence="5">3.1.4.16</ecNumber>
    </submittedName>
</protein>
<evidence type="ECO:0000259" key="4">
    <source>
        <dbReference type="Pfam" id="PF02872"/>
    </source>
</evidence>
<dbReference type="SUPFAM" id="SSF55816">
    <property type="entry name" value="5'-nucleotidase (syn. UDP-sugar hydrolase), C-terminal domain"/>
    <property type="match status" value="1"/>
</dbReference>
<dbReference type="Gene3D" id="3.60.21.10">
    <property type="match status" value="1"/>
</dbReference>
<proteinExistence type="inferred from homology"/>
<dbReference type="Gene3D" id="3.90.780.10">
    <property type="entry name" value="5'-Nucleotidase, C-terminal domain"/>
    <property type="match status" value="1"/>
</dbReference>
<evidence type="ECO:0000259" key="3">
    <source>
        <dbReference type="Pfam" id="PF00149"/>
    </source>
</evidence>
<dbReference type="Pfam" id="PF00149">
    <property type="entry name" value="Metallophos"/>
    <property type="match status" value="1"/>
</dbReference>
<dbReference type="GO" id="GO:0008663">
    <property type="term" value="F:2',3'-cyclic-nucleotide 2'-phosphodiesterase activity"/>
    <property type="evidence" value="ECO:0007669"/>
    <property type="project" value="UniProtKB-EC"/>
</dbReference>
<sequence length="531" mass="59564">MKNSNVVELKILYTSDIHGHIMPIHYGTNEQAASGLSRYATAVKQIRSKTDNVIVLDNGDLIQGTPLMTHFVKQYANEINPLIQAMNMINIDAGVIGNHEFNFGKQILQSAINQSNYPWIAANVIDTKINKPKYGPPYVIKRLKNGIKVAIIGVTTHYIPNWESPDHIAGIHFSDAFTTLKSWVTYVRENEHPDLVVAAYHGGFERDIETGEATEVLTGENQGYAMCQIEGIDVLLTGHQHRQLTETVNNVLVVQPGSNGTAYGEVGIMFGKSGDGWKIRQKKAFIQSLHNIPPDPDILKTTADIEKSTQQWLDQPVGYIKGDMTIDDPFFARLTKHPFIEFIQNVQIEASGADISVTSLFDNNSKGFPSTVTVRDIVSNYIYPNTLVVLKLKGQDIKAALEKSAAYFTLDDQDAIIVNPAYEHPKPQHYNYDMWEGITYTINVARPVGDRIKTLNYRGKPILEHEHFNVVLNNYRASGGGDYDMFQYKPIVKEIQKEAAALIREYFEKYTTVEATKTENFKVIVNKGNPS</sequence>
<comment type="similarity">
    <text evidence="2">Belongs to the 5'-nucleotidase family.</text>
</comment>
<dbReference type="PANTHER" id="PTHR11575:SF6">
    <property type="entry name" value="2',3'-CYCLIC-NUCLEOTIDE 2'-PHOSPHODIESTERASE_3'-NUCLEOTIDASE"/>
    <property type="match status" value="1"/>
</dbReference>
<evidence type="ECO:0000256" key="2">
    <source>
        <dbReference type="RuleBase" id="RU362119"/>
    </source>
</evidence>
<dbReference type="InterPro" id="IPR006179">
    <property type="entry name" value="5_nucleotidase/apyrase"/>
</dbReference>
<accession>A0ABS4S6F2</accession>
<feature type="domain" description="5'-Nucleotidase C-terminal" evidence="4">
    <location>
        <begin position="331"/>
        <end position="487"/>
    </location>
</feature>
<organism evidence="5 6">
    <name type="scientific">Virgibacillus alimentarius</name>
    <dbReference type="NCBI Taxonomy" id="698769"/>
    <lineage>
        <taxon>Bacteria</taxon>
        <taxon>Bacillati</taxon>
        <taxon>Bacillota</taxon>
        <taxon>Bacilli</taxon>
        <taxon>Bacillales</taxon>
        <taxon>Bacillaceae</taxon>
        <taxon>Virgibacillus</taxon>
    </lineage>
</organism>
<dbReference type="EC" id="3.1.4.16" evidence="5"/>
<dbReference type="InterPro" id="IPR004843">
    <property type="entry name" value="Calcineurin-like_PHP"/>
</dbReference>
<dbReference type="Proteomes" id="UP001519294">
    <property type="component" value="Unassembled WGS sequence"/>
</dbReference>
<name>A0ABS4S6F2_9BACI</name>
<dbReference type="Pfam" id="PF02872">
    <property type="entry name" value="5_nucleotid_C"/>
    <property type="match status" value="1"/>
</dbReference>
<dbReference type="InterPro" id="IPR036907">
    <property type="entry name" value="5'-Nucleotdase_C_sf"/>
</dbReference>
<dbReference type="InterPro" id="IPR008334">
    <property type="entry name" value="5'-Nucleotdase_C"/>
</dbReference>
<keyword evidence="6" id="KW-1185">Reference proteome</keyword>
<evidence type="ECO:0000256" key="1">
    <source>
        <dbReference type="ARBA" id="ARBA00022729"/>
    </source>
</evidence>
<dbReference type="PRINTS" id="PR01607">
    <property type="entry name" value="APYRASEFAMLY"/>
</dbReference>
<dbReference type="EMBL" id="JAGIKX010000005">
    <property type="protein sequence ID" value="MBP2257083.1"/>
    <property type="molecule type" value="Genomic_DNA"/>
</dbReference>
<feature type="domain" description="Calcineurin-like phosphoesterase" evidence="3">
    <location>
        <begin position="9"/>
        <end position="242"/>
    </location>
</feature>
<keyword evidence="1" id="KW-0732">Signal</keyword>
<dbReference type="EC" id="3.1.3.6" evidence="5"/>
<gene>
    <name evidence="5" type="ORF">J2Z81_001027</name>
</gene>